<dbReference type="Proteomes" id="UP000463470">
    <property type="component" value="Unassembled WGS sequence"/>
</dbReference>
<gene>
    <name evidence="7" type="ORF">GTO91_09535</name>
</gene>
<feature type="modified residue" description="4-aspartylphosphate" evidence="3">
    <location>
        <position position="56"/>
    </location>
</feature>
<evidence type="ECO:0000256" key="3">
    <source>
        <dbReference type="PROSITE-ProRule" id="PRU00169"/>
    </source>
</evidence>
<feature type="region of interest" description="Disordered" evidence="4">
    <location>
        <begin position="149"/>
        <end position="201"/>
    </location>
</feature>
<dbReference type="InterPro" id="IPR001789">
    <property type="entry name" value="Sig_transdc_resp-reg_receiver"/>
</dbReference>
<feature type="domain" description="Response regulatory" evidence="5">
    <location>
        <begin position="5"/>
        <end position="119"/>
    </location>
</feature>
<evidence type="ECO:0000313" key="8">
    <source>
        <dbReference type="Proteomes" id="UP000463470"/>
    </source>
</evidence>
<dbReference type="CDD" id="cd17532">
    <property type="entry name" value="REC_LytTR_AlgR-like"/>
    <property type="match status" value="1"/>
</dbReference>
<dbReference type="PROSITE" id="PS50930">
    <property type="entry name" value="HTH_LYTTR"/>
    <property type="match status" value="1"/>
</dbReference>
<keyword evidence="3" id="KW-0597">Phosphoprotein</keyword>
<evidence type="ECO:0000259" key="5">
    <source>
        <dbReference type="PROSITE" id="PS50110"/>
    </source>
</evidence>
<comment type="function">
    <text evidence="2">May play the central regulatory role in sporulation. It may be an element of the effector pathway responsible for the activation of sporulation genes in response to nutritional stress. Spo0A may act in concert with spo0H (a sigma factor) to control the expression of some genes that are critical to the sporulation process.</text>
</comment>
<dbReference type="OrthoDB" id="9809318at2"/>
<dbReference type="AlphaFoldDB" id="A0A845L522"/>
<reference evidence="7 8" key="1">
    <citation type="submission" date="2020-01" db="EMBL/GenBank/DDBJ databases">
        <title>Whole-genome sequence of Heliobacterium undosum DSM 13378.</title>
        <authorList>
            <person name="Kyndt J.A."/>
            <person name="Meyer T.E."/>
        </authorList>
    </citation>
    <scope>NUCLEOTIDE SEQUENCE [LARGE SCALE GENOMIC DNA]</scope>
    <source>
        <strain evidence="7 8">DSM 13378</strain>
    </source>
</reference>
<name>A0A845L522_9FIRM</name>
<dbReference type="Gene3D" id="2.40.50.40">
    <property type="match status" value="1"/>
</dbReference>
<dbReference type="PROSITE" id="PS50110">
    <property type="entry name" value="RESPONSE_REGULATORY"/>
    <property type="match status" value="1"/>
</dbReference>
<dbReference type="Gene3D" id="3.40.50.2300">
    <property type="match status" value="1"/>
</dbReference>
<dbReference type="InterPro" id="IPR046947">
    <property type="entry name" value="LytR-like"/>
</dbReference>
<organism evidence="7 8">
    <name type="scientific">Heliomicrobium undosum</name>
    <dbReference type="NCBI Taxonomy" id="121734"/>
    <lineage>
        <taxon>Bacteria</taxon>
        <taxon>Bacillati</taxon>
        <taxon>Bacillota</taxon>
        <taxon>Clostridia</taxon>
        <taxon>Eubacteriales</taxon>
        <taxon>Heliobacteriaceae</taxon>
        <taxon>Heliomicrobium</taxon>
    </lineage>
</organism>
<evidence type="ECO:0000256" key="4">
    <source>
        <dbReference type="SAM" id="MobiDB-lite"/>
    </source>
</evidence>
<dbReference type="SMART" id="SM00850">
    <property type="entry name" value="LytTR"/>
    <property type="match status" value="1"/>
</dbReference>
<dbReference type="Pfam" id="PF04397">
    <property type="entry name" value="LytTR"/>
    <property type="match status" value="1"/>
</dbReference>
<dbReference type="GO" id="GO:0000156">
    <property type="term" value="F:phosphorelay response regulator activity"/>
    <property type="evidence" value="ECO:0007669"/>
    <property type="project" value="InterPro"/>
</dbReference>
<accession>A0A845L522</accession>
<protein>
    <recommendedName>
        <fullName evidence="1">Stage 0 sporulation protein A homolog</fullName>
    </recommendedName>
</protein>
<dbReference type="InterPro" id="IPR011006">
    <property type="entry name" value="CheY-like_superfamily"/>
</dbReference>
<evidence type="ECO:0000256" key="2">
    <source>
        <dbReference type="ARBA" id="ARBA00024867"/>
    </source>
</evidence>
<keyword evidence="8" id="KW-1185">Reference proteome</keyword>
<dbReference type="GO" id="GO:0003677">
    <property type="term" value="F:DNA binding"/>
    <property type="evidence" value="ECO:0007669"/>
    <property type="project" value="InterPro"/>
</dbReference>
<dbReference type="SMART" id="SM00448">
    <property type="entry name" value="REC"/>
    <property type="match status" value="1"/>
</dbReference>
<evidence type="ECO:0000259" key="6">
    <source>
        <dbReference type="PROSITE" id="PS50930"/>
    </source>
</evidence>
<proteinExistence type="predicted"/>
<dbReference type="Pfam" id="PF00072">
    <property type="entry name" value="Response_reg"/>
    <property type="match status" value="1"/>
</dbReference>
<dbReference type="PANTHER" id="PTHR37299">
    <property type="entry name" value="TRANSCRIPTIONAL REGULATOR-RELATED"/>
    <property type="match status" value="1"/>
</dbReference>
<comment type="caution">
    <text evidence="7">The sequence shown here is derived from an EMBL/GenBank/DDBJ whole genome shotgun (WGS) entry which is preliminary data.</text>
</comment>
<dbReference type="SUPFAM" id="SSF52172">
    <property type="entry name" value="CheY-like"/>
    <property type="match status" value="1"/>
</dbReference>
<evidence type="ECO:0000313" key="7">
    <source>
        <dbReference type="EMBL" id="MZP29944.1"/>
    </source>
</evidence>
<dbReference type="PANTHER" id="PTHR37299:SF1">
    <property type="entry name" value="STAGE 0 SPORULATION PROTEIN A HOMOLOG"/>
    <property type="match status" value="1"/>
</dbReference>
<sequence>MMIIRAFIVDDEAPSRRELRFLLEKLPDCRVVGEADGGEEALEILADLPVDVLFLDIQMHDLDGLSVARKLLEQNRLPLVVFATAFDAYALKAFEVRALDYILKPFDPERLEATWRRVRERLAQRTGLEEHLADLKALLLSREPVAAVQTRPDELGDGSPGGYRGKASPEPPGGLSPTWIEEPAVPPTEPGASSGCAGNGIAGSGVHERHRAFDRVAANKEGKLLLVDVSKILYATVEGRKALIKVDGELLELNLTLQELEDRLDPDRFCRTHRAFLVNLSALREIVPWFNGAYNLILHDKSEVPVSRHYARQLKDLLGL</sequence>
<dbReference type="Gene3D" id="2.20.25.10">
    <property type="match status" value="1"/>
</dbReference>
<feature type="domain" description="HTH LytTR-type" evidence="6">
    <location>
        <begin position="216"/>
        <end position="320"/>
    </location>
</feature>
<dbReference type="InterPro" id="IPR007492">
    <property type="entry name" value="LytTR_DNA-bd_dom"/>
</dbReference>
<evidence type="ECO:0000256" key="1">
    <source>
        <dbReference type="ARBA" id="ARBA00018672"/>
    </source>
</evidence>
<dbReference type="EMBL" id="WXEY01000008">
    <property type="protein sequence ID" value="MZP29944.1"/>
    <property type="molecule type" value="Genomic_DNA"/>
</dbReference>